<protein>
    <recommendedName>
        <fullName evidence="8">AP2/ERF domain-containing protein</fullName>
    </recommendedName>
</protein>
<name>A0A8T1P687_CARIL</name>
<evidence type="ECO:0000313" key="10">
    <source>
        <dbReference type="Proteomes" id="UP000811609"/>
    </source>
</evidence>
<feature type="region of interest" description="Disordered" evidence="7">
    <location>
        <begin position="1"/>
        <end position="28"/>
    </location>
</feature>
<gene>
    <name evidence="9" type="ORF">CIPAW_11G107800</name>
</gene>
<evidence type="ECO:0000256" key="3">
    <source>
        <dbReference type="ARBA" id="ARBA00023125"/>
    </source>
</evidence>
<evidence type="ECO:0000313" key="9">
    <source>
        <dbReference type="EMBL" id="KAG6636390.1"/>
    </source>
</evidence>
<dbReference type="PANTHER" id="PTHR31194:SF189">
    <property type="entry name" value="AP2_ERF DOMAIN-CONTAINING PROTEIN"/>
    <property type="match status" value="1"/>
</dbReference>
<sequence>MGSPNDVPRGRSRKSSSRGHPRFVGVRQRPSGRWVAEIKDSLQKVRLWLGTFDTAEDAARAYDAAARNLRGTNARTNFELPQSGSNTCGGAYANHVFNESAEPFSFEQGSGAFTPETDGLVGALKAKLLDGKGLRMLAAPAGCLGAEASSGMVENSSPDNIGTKRGQSSTPTVAVAPHGVGILDSMQVSNNYPRPNKLADSLLDHNDHDHEAVARHVGVQWDQSCQAALPTSITQWSSEPAYEVPWPAQTNHVQDQNGLFTAAAASTSAWHLPGATGATFNLAYADQGAMELLSTNKINGKAQLFQIDGAATSEDVWSAEQQVVHGENNSWGGANGTWDPLIYVP</sequence>
<dbReference type="PANTHER" id="PTHR31194">
    <property type="entry name" value="SHN SHINE , DNA BINDING / TRANSCRIPTION FACTOR"/>
    <property type="match status" value="1"/>
</dbReference>
<dbReference type="Proteomes" id="UP000811609">
    <property type="component" value="Chromosome 11"/>
</dbReference>
<keyword evidence="10" id="KW-1185">Reference proteome</keyword>
<accession>A0A8T1P687</accession>
<keyword evidence="5" id="KW-0539">Nucleus</keyword>
<dbReference type="AlphaFoldDB" id="A0A8T1P687"/>
<dbReference type="GO" id="GO:0003677">
    <property type="term" value="F:DNA binding"/>
    <property type="evidence" value="ECO:0007669"/>
    <property type="project" value="UniProtKB-KW"/>
</dbReference>
<dbReference type="GO" id="GO:0005634">
    <property type="term" value="C:nucleus"/>
    <property type="evidence" value="ECO:0007669"/>
    <property type="project" value="UniProtKB-SubCell"/>
</dbReference>
<dbReference type="PROSITE" id="PS51032">
    <property type="entry name" value="AP2_ERF"/>
    <property type="match status" value="1"/>
</dbReference>
<evidence type="ECO:0000256" key="6">
    <source>
        <dbReference type="ARBA" id="ARBA00024343"/>
    </source>
</evidence>
<dbReference type="CDD" id="cd00018">
    <property type="entry name" value="AP2"/>
    <property type="match status" value="1"/>
</dbReference>
<comment type="subcellular location">
    <subcellularLocation>
        <location evidence="1">Nucleus</location>
    </subcellularLocation>
</comment>
<organism evidence="9 10">
    <name type="scientific">Carya illinoinensis</name>
    <name type="common">Pecan</name>
    <dbReference type="NCBI Taxonomy" id="32201"/>
    <lineage>
        <taxon>Eukaryota</taxon>
        <taxon>Viridiplantae</taxon>
        <taxon>Streptophyta</taxon>
        <taxon>Embryophyta</taxon>
        <taxon>Tracheophyta</taxon>
        <taxon>Spermatophyta</taxon>
        <taxon>Magnoliopsida</taxon>
        <taxon>eudicotyledons</taxon>
        <taxon>Gunneridae</taxon>
        <taxon>Pentapetalae</taxon>
        <taxon>rosids</taxon>
        <taxon>fabids</taxon>
        <taxon>Fagales</taxon>
        <taxon>Juglandaceae</taxon>
        <taxon>Carya</taxon>
    </lineage>
</organism>
<evidence type="ECO:0000256" key="5">
    <source>
        <dbReference type="ARBA" id="ARBA00023242"/>
    </source>
</evidence>
<dbReference type="InterPro" id="IPR050913">
    <property type="entry name" value="AP2/ERF_ERF"/>
</dbReference>
<dbReference type="Pfam" id="PF00847">
    <property type="entry name" value="AP2"/>
    <property type="match status" value="1"/>
</dbReference>
<evidence type="ECO:0000256" key="1">
    <source>
        <dbReference type="ARBA" id="ARBA00004123"/>
    </source>
</evidence>
<keyword evidence="2" id="KW-0805">Transcription regulation</keyword>
<comment type="similarity">
    <text evidence="6">Belongs to the AP2/ERF transcription factor family. ERF subfamily.</text>
</comment>
<dbReference type="InterPro" id="IPR001471">
    <property type="entry name" value="AP2/ERF_dom"/>
</dbReference>
<dbReference type="GO" id="GO:0003700">
    <property type="term" value="F:DNA-binding transcription factor activity"/>
    <property type="evidence" value="ECO:0007669"/>
    <property type="project" value="InterPro"/>
</dbReference>
<feature type="compositionally biased region" description="Basic residues" evidence="7">
    <location>
        <begin position="10"/>
        <end position="21"/>
    </location>
</feature>
<reference evidence="9" key="1">
    <citation type="submission" date="2020-12" db="EMBL/GenBank/DDBJ databases">
        <title>WGS assembly of Carya illinoinensis cv. Pawnee.</title>
        <authorList>
            <person name="Platts A."/>
            <person name="Shu S."/>
            <person name="Wright S."/>
            <person name="Barry K."/>
            <person name="Edger P."/>
            <person name="Pires J.C."/>
            <person name="Schmutz J."/>
        </authorList>
    </citation>
    <scope>NUCLEOTIDE SEQUENCE</scope>
    <source>
        <tissue evidence="9">Leaf</tissue>
    </source>
</reference>
<feature type="non-terminal residue" evidence="9">
    <location>
        <position position="345"/>
    </location>
</feature>
<evidence type="ECO:0000256" key="2">
    <source>
        <dbReference type="ARBA" id="ARBA00023015"/>
    </source>
</evidence>
<dbReference type="EMBL" id="CM031819">
    <property type="protein sequence ID" value="KAG6636390.1"/>
    <property type="molecule type" value="Genomic_DNA"/>
</dbReference>
<feature type="domain" description="AP2/ERF" evidence="8">
    <location>
        <begin position="22"/>
        <end position="79"/>
    </location>
</feature>
<evidence type="ECO:0000256" key="7">
    <source>
        <dbReference type="SAM" id="MobiDB-lite"/>
    </source>
</evidence>
<dbReference type="FunFam" id="3.30.730.10:FF:000005">
    <property type="entry name" value="ethylene-responsive transcription factor RAP2-11"/>
    <property type="match status" value="1"/>
</dbReference>
<keyword evidence="4" id="KW-0804">Transcription</keyword>
<dbReference type="GO" id="GO:0009877">
    <property type="term" value="P:nodulation"/>
    <property type="evidence" value="ECO:0007669"/>
    <property type="project" value="UniProtKB-ARBA"/>
</dbReference>
<keyword evidence="3" id="KW-0238">DNA-binding</keyword>
<comment type="caution">
    <text evidence="9">The sequence shown here is derived from an EMBL/GenBank/DDBJ whole genome shotgun (WGS) entry which is preliminary data.</text>
</comment>
<evidence type="ECO:0000259" key="8">
    <source>
        <dbReference type="PROSITE" id="PS51032"/>
    </source>
</evidence>
<evidence type="ECO:0000256" key="4">
    <source>
        <dbReference type="ARBA" id="ARBA00023163"/>
    </source>
</evidence>
<dbReference type="SMART" id="SM00380">
    <property type="entry name" value="AP2"/>
    <property type="match status" value="1"/>
</dbReference>
<proteinExistence type="inferred from homology"/>